<evidence type="ECO:0000313" key="4">
    <source>
        <dbReference type="Proteomes" id="UP000314011"/>
    </source>
</evidence>
<comment type="caution">
    <text evidence="3">The sequence shown here is derived from an EMBL/GenBank/DDBJ whole genome shotgun (WGS) entry which is preliminary data.</text>
</comment>
<evidence type="ECO:0000256" key="1">
    <source>
        <dbReference type="ARBA" id="ARBA00022723"/>
    </source>
</evidence>
<keyword evidence="3" id="KW-0456">Lyase</keyword>
<dbReference type="InterPro" id="IPR051785">
    <property type="entry name" value="MMCE/EMCE_epimerase"/>
</dbReference>
<dbReference type="PANTHER" id="PTHR43048:SF3">
    <property type="entry name" value="METHYLMALONYL-COA EPIMERASE, MITOCHONDRIAL"/>
    <property type="match status" value="1"/>
</dbReference>
<organism evidence="3 4">
    <name type="scientific">Pelagovum pacificum</name>
    <dbReference type="NCBI Taxonomy" id="2588711"/>
    <lineage>
        <taxon>Bacteria</taxon>
        <taxon>Pseudomonadati</taxon>
        <taxon>Pseudomonadota</taxon>
        <taxon>Alphaproteobacteria</taxon>
        <taxon>Rhodobacterales</taxon>
        <taxon>Paracoccaceae</taxon>
        <taxon>Pelagovum</taxon>
    </lineage>
</organism>
<dbReference type="Gene3D" id="3.10.180.10">
    <property type="entry name" value="2,3-Dihydroxybiphenyl 1,2-Dioxygenase, domain 1"/>
    <property type="match status" value="1"/>
</dbReference>
<accession>A0A5C5GHF8</accession>
<dbReference type="EMBL" id="VFFF01000001">
    <property type="protein sequence ID" value="TNY33359.1"/>
    <property type="molecule type" value="Genomic_DNA"/>
</dbReference>
<dbReference type="GO" id="GO:0016829">
    <property type="term" value="F:lyase activity"/>
    <property type="evidence" value="ECO:0007669"/>
    <property type="project" value="UniProtKB-KW"/>
</dbReference>
<gene>
    <name evidence="3" type="ORF">FHY64_08825</name>
</gene>
<dbReference type="GO" id="GO:0046872">
    <property type="term" value="F:metal ion binding"/>
    <property type="evidence" value="ECO:0007669"/>
    <property type="project" value="UniProtKB-KW"/>
</dbReference>
<dbReference type="RefSeq" id="WP_140194044.1">
    <property type="nucleotide sequence ID" value="NZ_CP065915.1"/>
</dbReference>
<name>A0A5C5GHF8_9RHOB</name>
<dbReference type="Pfam" id="PF13669">
    <property type="entry name" value="Glyoxalase_4"/>
    <property type="match status" value="1"/>
</dbReference>
<dbReference type="GO" id="GO:0046491">
    <property type="term" value="P:L-methylmalonyl-CoA metabolic process"/>
    <property type="evidence" value="ECO:0007669"/>
    <property type="project" value="TreeGrafter"/>
</dbReference>
<evidence type="ECO:0000259" key="2">
    <source>
        <dbReference type="PROSITE" id="PS51819"/>
    </source>
</evidence>
<dbReference type="PANTHER" id="PTHR43048">
    <property type="entry name" value="METHYLMALONYL-COA EPIMERASE"/>
    <property type="match status" value="1"/>
</dbReference>
<dbReference type="AlphaFoldDB" id="A0A5C5GHF8"/>
<dbReference type="InterPro" id="IPR029068">
    <property type="entry name" value="Glyas_Bleomycin-R_OHBP_Dase"/>
</dbReference>
<dbReference type="OrthoDB" id="332982at2"/>
<sequence>MDDRMLDFDEVLQVCFVTDDLDRSIAWFGDLTGKEPVHVGKTATSNPETDIYEGGPGRFTYRLALFRFGNIDLEFLEPGPEPSTWRDELEANGPCFHHLGIRTRDMQRRAAHMEEKGLPLIQSGEFDGGGGRYAYFNGKPAMGAILELLEWDKDKTP</sequence>
<dbReference type="InterPro" id="IPR037523">
    <property type="entry name" value="VOC_core"/>
</dbReference>
<dbReference type="SUPFAM" id="SSF54593">
    <property type="entry name" value="Glyoxalase/Bleomycin resistance protein/Dihydroxybiphenyl dioxygenase"/>
    <property type="match status" value="1"/>
</dbReference>
<keyword evidence="4" id="KW-1185">Reference proteome</keyword>
<keyword evidence="1" id="KW-0479">Metal-binding</keyword>
<feature type="domain" description="VOC" evidence="2">
    <location>
        <begin position="10"/>
        <end position="151"/>
    </location>
</feature>
<protein>
    <submittedName>
        <fullName evidence="3">Lactoylglutathione lyase</fullName>
    </submittedName>
</protein>
<evidence type="ECO:0000313" key="3">
    <source>
        <dbReference type="EMBL" id="TNY33359.1"/>
    </source>
</evidence>
<reference evidence="3 4" key="1">
    <citation type="submission" date="2019-06" db="EMBL/GenBank/DDBJ databases">
        <title>Genome of new Rhodobacteraceae sp. SM1903.</title>
        <authorList>
            <person name="Ren X."/>
        </authorList>
    </citation>
    <scope>NUCLEOTIDE SEQUENCE [LARGE SCALE GENOMIC DNA]</scope>
    <source>
        <strain evidence="3 4">SM1903</strain>
    </source>
</reference>
<proteinExistence type="predicted"/>
<dbReference type="PROSITE" id="PS51819">
    <property type="entry name" value="VOC"/>
    <property type="match status" value="1"/>
</dbReference>
<dbReference type="GO" id="GO:0004493">
    <property type="term" value="F:methylmalonyl-CoA epimerase activity"/>
    <property type="evidence" value="ECO:0007669"/>
    <property type="project" value="TreeGrafter"/>
</dbReference>
<dbReference type="Proteomes" id="UP000314011">
    <property type="component" value="Unassembled WGS sequence"/>
</dbReference>